<feature type="compositionally biased region" description="Pro residues" evidence="1">
    <location>
        <begin position="107"/>
        <end position="118"/>
    </location>
</feature>
<feature type="region of interest" description="Disordered" evidence="1">
    <location>
        <begin position="98"/>
        <end position="118"/>
    </location>
</feature>
<name>A0ABW1ZP04_9DEIO</name>
<evidence type="ECO:0000313" key="2">
    <source>
        <dbReference type="EMBL" id="MFC6662456.1"/>
    </source>
</evidence>
<comment type="caution">
    <text evidence="2">The sequence shown here is derived from an EMBL/GenBank/DDBJ whole genome shotgun (WGS) entry which is preliminary data.</text>
</comment>
<dbReference type="Gene3D" id="1.10.10.10">
    <property type="entry name" value="Winged helix-like DNA-binding domain superfamily/Winged helix DNA-binding domain"/>
    <property type="match status" value="1"/>
</dbReference>
<dbReference type="RefSeq" id="WP_224612092.1">
    <property type="nucleotide sequence ID" value="NZ_JAIQXV010000023.1"/>
</dbReference>
<dbReference type="Proteomes" id="UP001596317">
    <property type="component" value="Unassembled WGS sequence"/>
</dbReference>
<dbReference type="InterPro" id="IPR036388">
    <property type="entry name" value="WH-like_DNA-bd_sf"/>
</dbReference>
<dbReference type="SUPFAM" id="SSF46785">
    <property type="entry name" value="Winged helix' DNA-binding domain"/>
    <property type="match status" value="1"/>
</dbReference>
<accession>A0ABW1ZP04</accession>
<sequence length="118" mass="13257">MKFRVTLTLLKLLAYLFKHRDPRPYGLMIQRELGLTSATTYGLLDRLEKAGHLTSELEDIDEVAMGRRKRRLVQLTPSGLEFAVEAFQAVPQFSILPDAQNDLEGPSPRPPAPDVQSP</sequence>
<organism evidence="2 3">
    <name type="scientific">Deinococcus multiflagellatus</name>
    <dbReference type="NCBI Taxonomy" id="1656887"/>
    <lineage>
        <taxon>Bacteria</taxon>
        <taxon>Thermotogati</taxon>
        <taxon>Deinococcota</taxon>
        <taxon>Deinococci</taxon>
        <taxon>Deinococcales</taxon>
        <taxon>Deinococcaceae</taxon>
        <taxon>Deinococcus</taxon>
    </lineage>
</organism>
<dbReference type="EMBL" id="JBHSWB010000002">
    <property type="protein sequence ID" value="MFC6662456.1"/>
    <property type="molecule type" value="Genomic_DNA"/>
</dbReference>
<keyword evidence="3" id="KW-1185">Reference proteome</keyword>
<gene>
    <name evidence="2" type="ORF">ACFP90_20595</name>
</gene>
<reference evidence="3" key="1">
    <citation type="journal article" date="2019" name="Int. J. Syst. Evol. Microbiol.">
        <title>The Global Catalogue of Microorganisms (GCM) 10K type strain sequencing project: providing services to taxonomists for standard genome sequencing and annotation.</title>
        <authorList>
            <consortium name="The Broad Institute Genomics Platform"/>
            <consortium name="The Broad Institute Genome Sequencing Center for Infectious Disease"/>
            <person name="Wu L."/>
            <person name="Ma J."/>
        </authorList>
    </citation>
    <scope>NUCLEOTIDE SEQUENCE [LARGE SCALE GENOMIC DNA]</scope>
    <source>
        <strain evidence="3">CCUG 63830</strain>
    </source>
</reference>
<proteinExistence type="predicted"/>
<evidence type="ECO:0000256" key="1">
    <source>
        <dbReference type="SAM" id="MobiDB-lite"/>
    </source>
</evidence>
<evidence type="ECO:0000313" key="3">
    <source>
        <dbReference type="Proteomes" id="UP001596317"/>
    </source>
</evidence>
<protein>
    <submittedName>
        <fullName evidence="2">PadR family transcriptional regulator</fullName>
    </submittedName>
</protein>
<dbReference type="InterPro" id="IPR036390">
    <property type="entry name" value="WH_DNA-bd_sf"/>
</dbReference>